<keyword evidence="3" id="KW-1185">Reference proteome</keyword>
<keyword evidence="1" id="KW-1133">Transmembrane helix</keyword>
<sequence>MASKADTSKPYAYTTARNYDVDLQAEESNKPGSLSHRPRHERYGIFTGAGWLLEILTSFLSLGVLIAISVILWSMDDRPYSDWKAPISINAIVSILATAGSAARMHGVSTFISQLKWVHFKKRPQIVRNFQNFDEASRGSYGALIFLFKVKWNLATIGALITIFQLAFGPLAQQIIYIHQHTVSTPDDNATFGYTHDYVRPPVFQLSNIKTRGVPQDALMQSSILQGLLDIHSPQVFTCTGACEWTDTYVSLGFKSFCKNVTAATMKTNACDNDGGRLRCNMTTPGGIVLSTYHVDTAAQTTFRLNSTSAPDEELRDESLKDLPEVVKLAVYRSTSTEEPLIYDAKDVNVTECSLSLAAYRYSEARANGTEFSFQDAEEINLPHDYWSLEDITDDVTPYSQKYFTNASDTDDLPSFTIRRLDLKNIQFFMTSPALVAEWADGEGDNRNYGVGAALMGDVDLSKRFAKMATSMTDCLRNGPNKKIATGNRVEEVTWVTMNWRWLIGPCIIEVSALLFTLLTLVSSRRSRQVPLWKSSALAVLACWHDKDSGKIRTDAKNLKGLDEDATRLNAQLE</sequence>
<feature type="transmembrane region" description="Helical" evidence="1">
    <location>
        <begin position="152"/>
        <end position="172"/>
    </location>
</feature>
<keyword evidence="1" id="KW-0812">Transmembrane</keyword>
<dbReference type="AlphaFoldDB" id="A0A9W8RNL1"/>
<protein>
    <submittedName>
        <fullName evidence="2">Uncharacterized protein</fullName>
    </submittedName>
</protein>
<feature type="transmembrane region" description="Helical" evidence="1">
    <location>
        <begin position="85"/>
        <end position="103"/>
    </location>
</feature>
<feature type="transmembrane region" description="Helical" evidence="1">
    <location>
        <begin position="43"/>
        <end position="73"/>
    </location>
</feature>
<dbReference type="OrthoDB" id="5376804at2759"/>
<dbReference type="PANTHER" id="PTHR35394:SF5">
    <property type="entry name" value="DUF3176 DOMAIN-CONTAINING PROTEIN"/>
    <property type="match status" value="1"/>
</dbReference>
<gene>
    <name evidence="2" type="ORF">NW762_013756</name>
</gene>
<dbReference type="InterPro" id="IPR021514">
    <property type="entry name" value="DUF3176"/>
</dbReference>
<proteinExistence type="predicted"/>
<evidence type="ECO:0000256" key="1">
    <source>
        <dbReference type="SAM" id="Phobius"/>
    </source>
</evidence>
<organism evidence="2 3">
    <name type="scientific">Fusarium torreyae</name>
    <dbReference type="NCBI Taxonomy" id="1237075"/>
    <lineage>
        <taxon>Eukaryota</taxon>
        <taxon>Fungi</taxon>
        <taxon>Dikarya</taxon>
        <taxon>Ascomycota</taxon>
        <taxon>Pezizomycotina</taxon>
        <taxon>Sordariomycetes</taxon>
        <taxon>Hypocreomycetidae</taxon>
        <taxon>Hypocreales</taxon>
        <taxon>Nectriaceae</taxon>
        <taxon>Fusarium</taxon>
    </lineage>
</organism>
<dbReference type="Pfam" id="PF11374">
    <property type="entry name" value="DUF3176"/>
    <property type="match status" value="1"/>
</dbReference>
<reference evidence="2" key="1">
    <citation type="submission" date="2022-09" db="EMBL/GenBank/DDBJ databases">
        <title>Fusarium specimens isolated from Avocado Roots.</title>
        <authorList>
            <person name="Stajich J."/>
            <person name="Roper C."/>
            <person name="Heimlech-Rivalta G."/>
        </authorList>
    </citation>
    <scope>NUCLEOTIDE SEQUENCE</scope>
    <source>
        <strain evidence="2">CF00136</strain>
    </source>
</reference>
<evidence type="ECO:0000313" key="2">
    <source>
        <dbReference type="EMBL" id="KAJ4246012.1"/>
    </source>
</evidence>
<dbReference type="PANTHER" id="PTHR35394">
    <property type="entry name" value="DUF3176 DOMAIN-CONTAINING PROTEIN"/>
    <property type="match status" value="1"/>
</dbReference>
<accession>A0A9W8RNL1</accession>
<dbReference type="EMBL" id="JAOQAZ010000044">
    <property type="protein sequence ID" value="KAJ4246012.1"/>
    <property type="molecule type" value="Genomic_DNA"/>
</dbReference>
<evidence type="ECO:0000313" key="3">
    <source>
        <dbReference type="Proteomes" id="UP001152049"/>
    </source>
</evidence>
<keyword evidence="1" id="KW-0472">Membrane</keyword>
<dbReference type="Proteomes" id="UP001152049">
    <property type="component" value="Unassembled WGS sequence"/>
</dbReference>
<comment type="caution">
    <text evidence="2">The sequence shown here is derived from an EMBL/GenBank/DDBJ whole genome shotgun (WGS) entry which is preliminary data.</text>
</comment>
<name>A0A9W8RNL1_9HYPO</name>